<feature type="chain" id="PRO_5004210316" evidence="1">
    <location>
        <begin position="23"/>
        <end position="171"/>
    </location>
</feature>
<dbReference type="HOGENOM" id="CLU_1560011_0_0_5"/>
<dbReference type="AlphaFoldDB" id="Q2IWI6"/>
<dbReference type="PROSITE" id="PS51318">
    <property type="entry name" value="TAT"/>
    <property type="match status" value="1"/>
</dbReference>
<dbReference type="InterPro" id="IPR006311">
    <property type="entry name" value="TAT_signal"/>
</dbReference>
<evidence type="ECO:0000313" key="4">
    <source>
        <dbReference type="Proteomes" id="UP000008809"/>
    </source>
</evidence>
<keyword evidence="4" id="KW-1185">Reference proteome</keyword>
<evidence type="ECO:0000313" key="3">
    <source>
        <dbReference type="EMBL" id="ABD07424.1"/>
    </source>
</evidence>
<reference evidence="3 4" key="1">
    <citation type="submission" date="2006-01" db="EMBL/GenBank/DDBJ databases">
        <title>Complete sequence of Rhodopseudomonas palustris HaA2.</title>
        <authorList>
            <consortium name="US DOE Joint Genome Institute"/>
            <person name="Copeland A."/>
            <person name="Lucas S."/>
            <person name="Lapidus A."/>
            <person name="Barry K."/>
            <person name="Detter J.C."/>
            <person name="Glavina T."/>
            <person name="Hammon N."/>
            <person name="Israni S."/>
            <person name="Pitluck S."/>
            <person name="Chain P."/>
            <person name="Malfatti S."/>
            <person name="Shin M."/>
            <person name="Vergez L."/>
            <person name="Schmutz J."/>
            <person name="Larimer F."/>
            <person name="Land M."/>
            <person name="Hauser L."/>
            <person name="Pelletier D.A."/>
            <person name="Kyrpides N."/>
            <person name="Anderson I."/>
            <person name="Oda Y."/>
            <person name="Harwood C.S."/>
            <person name="Richardson P."/>
        </authorList>
    </citation>
    <scope>NUCLEOTIDE SEQUENCE [LARGE SCALE GENOMIC DNA]</scope>
    <source>
        <strain evidence="3 4">HaA2</strain>
    </source>
</reference>
<evidence type="ECO:0000256" key="1">
    <source>
        <dbReference type="SAM" id="SignalP"/>
    </source>
</evidence>
<dbReference type="Pfam" id="PF12883">
    <property type="entry name" value="DUF3828"/>
    <property type="match status" value="1"/>
</dbReference>
<dbReference type="InterPro" id="IPR024289">
    <property type="entry name" value="DUF3828"/>
</dbReference>
<gene>
    <name evidence="3" type="ordered locus">RPB_2722</name>
</gene>
<dbReference type="Gene3D" id="3.10.450.50">
    <property type="match status" value="1"/>
</dbReference>
<dbReference type="KEGG" id="rpb:RPB_2722"/>
<accession>Q2IWI6</accession>
<feature type="signal peptide" evidence="1">
    <location>
        <begin position="1"/>
        <end position="22"/>
    </location>
</feature>
<dbReference type="RefSeq" id="WP_011441609.1">
    <property type="nucleotide sequence ID" value="NC_007778.1"/>
</dbReference>
<proteinExistence type="predicted"/>
<protein>
    <submittedName>
        <fullName evidence="3">Twin-arginine translocation pathway signal</fullName>
    </submittedName>
</protein>
<dbReference type="OrthoDB" id="7174015at2"/>
<dbReference type="EMBL" id="CP000250">
    <property type="protein sequence ID" value="ABD07424.1"/>
    <property type="molecule type" value="Genomic_DNA"/>
</dbReference>
<keyword evidence="1" id="KW-0732">Signal</keyword>
<dbReference type="Proteomes" id="UP000008809">
    <property type="component" value="Chromosome"/>
</dbReference>
<sequence>MLSRRTFLIATASLAVPAAALAQATPPAKPPANDPTALLTRLYTASSPGGSDLVNSPKSRAKILSKSFAALWTRAEARTKDDIGPVDFDPVSNSQDPDIKAFAIKVEKEDDASATLAVTLTGSQPRDKAEDGVIRYDFVRDGGHWRIDDIRGAVDGEAWSVRKLLADSLKR</sequence>
<evidence type="ECO:0000259" key="2">
    <source>
        <dbReference type="Pfam" id="PF12883"/>
    </source>
</evidence>
<dbReference type="eggNOG" id="ENOG50339YC">
    <property type="taxonomic scope" value="Bacteria"/>
</dbReference>
<name>Q2IWI6_RHOP2</name>
<organism evidence="3 4">
    <name type="scientific">Rhodopseudomonas palustris (strain HaA2)</name>
    <dbReference type="NCBI Taxonomy" id="316058"/>
    <lineage>
        <taxon>Bacteria</taxon>
        <taxon>Pseudomonadati</taxon>
        <taxon>Pseudomonadota</taxon>
        <taxon>Alphaproteobacteria</taxon>
        <taxon>Hyphomicrobiales</taxon>
        <taxon>Nitrobacteraceae</taxon>
        <taxon>Rhodopseudomonas</taxon>
    </lineage>
</organism>
<feature type="domain" description="DUF3828" evidence="2">
    <location>
        <begin position="59"/>
        <end position="151"/>
    </location>
</feature>